<evidence type="ECO:0000313" key="2">
    <source>
        <dbReference type="Proteomes" id="UP000284662"/>
    </source>
</evidence>
<sequence length="248" mass="28210">MKKRISIIFVLLFSISTVAGAWGWGGLKPGDHVIDYKRLADSIRETAQMLQAVQNSLENLKNRILVNTKINIDENKISTEIEKVIKPDGESLINPNKVFKDKDFYKSWEIEEALNDQTYNIKLAEEQTYTKKEATDIIQETINNQADRMNLQSEILSTQTDGILGEKQRANAMNIVNTLNSIDKTKTNGARFINNIVDQETKAAADRLDKEKIKAGQFYGYDPYNPSTFDEENRPPQEPALGFMRFGN</sequence>
<protein>
    <submittedName>
        <fullName evidence="1">Uncharacterized protein</fullName>
    </submittedName>
</protein>
<gene>
    <name evidence="1" type="ORF">DWZ11_09475</name>
</gene>
<proteinExistence type="predicted"/>
<dbReference type="Proteomes" id="UP000284662">
    <property type="component" value="Unassembled WGS sequence"/>
</dbReference>
<accession>A0A411ZKV6</accession>
<comment type="caution">
    <text evidence="1">The sequence shown here is derived from an EMBL/GenBank/DDBJ whole genome shotgun (WGS) entry which is preliminary data.</text>
</comment>
<name>A0A411ZKV6_9FIRM</name>
<reference evidence="1 2" key="1">
    <citation type="submission" date="2018-08" db="EMBL/GenBank/DDBJ databases">
        <title>A genome reference for cultivated species of the human gut microbiota.</title>
        <authorList>
            <person name="Zou Y."/>
            <person name="Xue W."/>
            <person name="Luo G."/>
        </authorList>
    </citation>
    <scope>NUCLEOTIDE SEQUENCE [LARGE SCALE GENOMIC DNA]</scope>
    <source>
        <strain evidence="1 2">AF29-2</strain>
    </source>
</reference>
<dbReference type="AlphaFoldDB" id="A0A411ZKV6"/>
<evidence type="ECO:0000313" key="1">
    <source>
        <dbReference type="EMBL" id="RGQ03434.1"/>
    </source>
</evidence>
<dbReference type="EMBL" id="QRST01000022">
    <property type="protein sequence ID" value="RGQ03434.1"/>
    <property type="molecule type" value="Genomic_DNA"/>
</dbReference>
<organism evidence="1 2">
    <name type="scientific">Megamonas rupellensis</name>
    <dbReference type="NCBI Taxonomy" id="491921"/>
    <lineage>
        <taxon>Bacteria</taxon>
        <taxon>Bacillati</taxon>
        <taxon>Bacillota</taxon>
        <taxon>Negativicutes</taxon>
        <taxon>Selenomonadales</taxon>
        <taxon>Selenomonadaceae</taxon>
        <taxon>Megamonas</taxon>
    </lineage>
</organism>